<keyword evidence="5 6" id="KW-0472">Membrane</keyword>
<dbReference type="PATRIC" id="fig|1235802.3.peg.2937"/>
<accession>N2A8P8</accession>
<evidence type="ECO:0000256" key="6">
    <source>
        <dbReference type="SAM" id="Phobius"/>
    </source>
</evidence>
<evidence type="ECO:0000313" key="8">
    <source>
        <dbReference type="Proteomes" id="UP000012589"/>
    </source>
</evidence>
<sequence>MVRNSFFGLFSQVLFIIVGFFSQRVLFLQAGRELVGMNSVISNILAILSVSELGISTAVVFHLYQALSHKKESEIATLMQLYRRAYFMFAFVITILGLAILPFVHVFLKHNHFSLSYIRLVYGMWLFRTVLSYLLSYKRSLIIADQKEYMVCMVTTAAGVLNYVLMIVIVGMGFDYVLALGANIFVEAAGNIGLSYYVDRAYPFLKERKKESLPQTVVRRIFADVKNIFAVRLSAKLLTCTDSLIISGAIDVAAVGAYANYSLIIQSIINMVMALSNAVQPGMGALFTEHDRQKKDRALRLLTFVFYFVAVTAAMGLYTMMKPFICDLWLNEQSLPDHTVIVCCALNCFVYTIGQPLVIVMHVSGRFEKERVTAMAGAVVNLLMSLGLVRIYGIAGVLAGTGCAYLLQLMLRLWYFFEDDRRKRCGRYALDLAEYVLSAMVQLPIAVNITECVYHTGGFLRFLLAGGCCVCFSVGVNLVLFGRSERLAEVMRMIKGLINRKSV</sequence>
<keyword evidence="3 6" id="KW-0812">Transmembrane</keyword>
<dbReference type="PANTHER" id="PTHR30250:SF26">
    <property type="entry name" value="PSMA PROTEIN"/>
    <property type="match status" value="1"/>
</dbReference>
<protein>
    <recommendedName>
        <fullName evidence="9">Polysaccharide biosynthesis protein C-terminal domain-containing protein</fullName>
    </recommendedName>
</protein>
<feature type="transmembrane region" description="Helical" evidence="6">
    <location>
        <begin position="40"/>
        <end position="64"/>
    </location>
</feature>
<feature type="transmembrane region" description="Helical" evidence="6">
    <location>
        <begin position="338"/>
        <end position="360"/>
    </location>
</feature>
<feature type="transmembrane region" description="Helical" evidence="6">
    <location>
        <begin position="372"/>
        <end position="392"/>
    </location>
</feature>
<dbReference type="GO" id="GO:0005886">
    <property type="term" value="C:plasma membrane"/>
    <property type="evidence" value="ECO:0007669"/>
    <property type="project" value="UniProtKB-SubCell"/>
</dbReference>
<evidence type="ECO:0000256" key="4">
    <source>
        <dbReference type="ARBA" id="ARBA00022989"/>
    </source>
</evidence>
<reference evidence="7 8" key="1">
    <citation type="journal article" date="2014" name="Genome Announc.">
        <title>Draft genome sequences of the altered schaedler flora, a defined bacterial community from gnotobiotic mice.</title>
        <authorList>
            <person name="Wannemuehler M.J."/>
            <person name="Overstreet A.M."/>
            <person name="Ward D.V."/>
            <person name="Phillips G.J."/>
        </authorList>
    </citation>
    <scope>NUCLEOTIDE SEQUENCE [LARGE SCALE GENOMIC DNA]</scope>
    <source>
        <strain evidence="7 8">ASF492</strain>
    </source>
</reference>
<proteinExistence type="predicted"/>
<keyword evidence="8" id="KW-1185">Reference proteome</keyword>
<dbReference type="STRING" id="1235802.C823_02783"/>
<evidence type="ECO:0000256" key="3">
    <source>
        <dbReference type="ARBA" id="ARBA00022692"/>
    </source>
</evidence>
<organism evidence="7 8">
    <name type="scientific">Eubacterium plexicaudatum ASF492</name>
    <dbReference type="NCBI Taxonomy" id="1235802"/>
    <lineage>
        <taxon>Bacteria</taxon>
        <taxon>Bacillati</taxon>
        <taxon>Bacillota</taxon>
        <taxon>Clostridia</taxon>
        <taxon>Eubacteriales</taxon>
        <taxon>Eubacteriaceae</taxon>
        <taxon>Eubacterium</taxon>
    </lineage>
</organism>
<name>N2A8P8_9FIRM</name>
<evidence type="ECO:0000256" key="5">
    <source>
        <dbReference type="ARBA" id="ARBA00023136"/>
    </source>
</evidence>
<feature type="transmembrane region" description="Helical" evidence="6">
    <location>
        <begin position="264"/>
        <end position="287"/>
    </location>
</feature>
<dbReference type="Proteomes" id="UP000012589">
    <property type="component" value="Unassembled WGS sequence"/>
</dbReference>
<feature type="transmembrane region" description="Helical" evidence="6">
    <location>
        <begin position="176"/>
        <end position="198"/>
    </location>
</feature>
<keyword evidence="4 6" id="KW-1133">Transmembrane helix</keyword>
<dbReference type="AlphaFoldDB" id="N2A8P8"/>
<keyword evidence="2" id="KW-1003">Cell membrane</keyword>
<dbReference type="InterPro" id="IPR050833">
    <property type="entry name" value="Poly_Biosynth_Transport"/>
</dbReference>
<gene>
    <name evidence="7" type="ORF">C823_02783</name>
</gene>
<evidence type="ECO:0008006" key="9">
    <source>
        <dbReference type="Google" id="ProtNLM"/>
    </source>
</evidence>
<feature type="transmembrane region" description="Helical" evidence="6">
    <location>
        <begin position="85"/>
        <end position="108"/>
    </location>
</feature>
<dbReference type="EMBL" id="AQFT01000087">
    <property type="protein sequence ID" value="EMZ25767.1"/>
    <property type="molecule type" value="Genomic_DNA"/>
</dbReference>
<feature type="transmembrane region" description="Helical" evidence="6">
    <location>
        <begin position="459"/>
        <end position="482"/>
    </location>
</feature>
<feature type="transmembrane region" description="Helical" evidence="6">
    <location>
        <begin position="149"/>
        <end position="170"/>
    </location>
</feature>
<dbReference type="eggNOG" id="COG2244">
    <property type="taxonomic scope" value="Bacteria"/>
</dbReference>
<feature type="transmembrane region" description="Helical" evidence="6">
    <location>
        <begin position="120"/>
        <end position="137"/>
    </location>
</feature>
<feature type="transmembrane region" description="Helical" evidence="6">
    <location>
        <begin position="237"/>
        <end position="258"/>
    </location>
</feature>
<comment type="caution">
    <text evidence="7">The sequence shown here is derived from an EMBL/GenBank/DDBJ whole genome shotgun (WGS) entry which is preliminary data.</text>
</comment>
<evidence type="ECO:0000313" key="7">
    <source>
        <dbReference type="EMBL" id="EMZ25767.1"/>
    </source>
</evidence>
<comment type="subcellular location">
    <subcellularLocation>
        <location evidence="1">Cell membrane</location>
        <topology evidence="1">Multi-pass membrane protein</topology>
    </subcellularLocation>
</comment>
<evidence type="ECO:0000256" key="1">
    <source>
        <dbReference type="ARBA" id="ARBA00004651"/>
    </source>
</evidence>
<evidence type="ECO:0000256" key="2">
    <source>
        <dbReference type="ARBA" id="ARBA00022475"/>
    </source>
</evidence>
<dbReference type="PANTHER" id="PTHR30250">
    <property type="entry name" value="PST FAMILY PREDICTED COLANIC ACID TRANSPORTER"/>
    <property type="match status" value="1"/>
</dbReference>
<feature type="transmembrane region" description="Helical" evidence="6">
    <location>
        <begin position="429"/>
        <end position="447"/>
    </location>
</feature>
<feature type="transmembrane region" description="Helical" evidence="6">
    <location>
        <begin position="299"/>
        <end position="318"/>
    </location>
</feature>
<feature type="transmembrane region" description="Helical" evidence="6">
    <location>
        <begin position="398"/>
        <end position="417"/>
    </location>
</feature>
<feature type="transmembrane region" description="Helical" evidence="6">
    <location>
        <begin position="7"/>
        <end position="28"/>
    </location>
</feature>
<dbReference type="HOGENOM" id="CLU_040274_1_0_9"/>